<evidence type="ECO:0000313" key="2">
    <source>
        <dbReference type="EMBL" id="OIT04544.1"/>
    </source>
</evidence>
<comment type="caution">
    <text evidence="2">The sequence shown here is derived from an EMBL/GenBank/DDBJ whole genome shotgun (WGS) entry which is preliminary data.</text>
</comment>
<feature type="compositionally biased region" description="Basic and acidic residues" evidence="1">
    <location>
        <begin position="55"/>
        <end position="69"/>
    </location>
</feature>
<dbReference type="AlphaFoldDB" id="A0A1J6IVE2"/>
<feature type="compositionally biased region" description="Basic and acidic residues" evidence="1">
    <location>
        <begin position="1"/>
        <end position="10"/>
    </location>
</feature>
<name>A0A1J6IVE2_NICAT</name>
<evidence type="ECO:0000256" key="1">
    <source>
        <dbReference type="SAM" id="MobiDB-lite"/>
    </source>
</evidence>
<reference evidence="2" key="1">
    <citation type="submission" date="2016-11" db="EMBL/GenBank/DDBJ databases">
        <title>The genome of Nicotiana attenuata.</title>
        <authorList>
            <person name="Xu S."/>
            <person name="Brockmoeller T."/>
            <person name="Gaquerel E."/>
            <person name="Navarro A."/>
            <person name="Kuhl H."/>
            <person name="Gase K."/>
            <person name="Ling Z."/>
            <person name="Zhou W."/>
            <person name="Kreitzer C."/>
            <person name="Stanke M."/>
            <person name="Tang H."/>
            <person name="Lyons E."/>
            <person name="Pandey P."/>
            <person name="Pandey S.P."/>
            <person name="Timmermann B."/>
            <person name="Baldwin I.T."/>
        </authorList>
    </citation>
    <scope>NUCLEOTIDE SEQUENCE [LARGE SCALE GENOMIC DNA]</scope>
    <source>
        <strain evidence="2">UT</strain>
    </source>
</reference>
<protein>
    <submittedName>
        <fullName evidence="2">Uncharacterized protein</fullName>
    </submittedName>
</protein>
<dbReference type="Gramene" id="OIT04544">
    <property type="protein sequence ID" value="OIT04544"/>
    <property type="gene ID" value="A4A49_08522"/>
</dbReference>
<feature type="region of interest" description="Disordered" evidence="1">
    <location>
        <begin position="255"/>
        <end position="286"/>
    </location>
</feature>
<sequence length="350" mass="38218">MQFRVGKDANTKPAGEGNQQELTRVKKEAVEKVLEEQDNGNLAKANPIVPSDQSSDEKANKESTIDWVHRRFGTSKGELRQLNVEDDQLGTTKTTGDKVRDSSPPGDRLATPSLKPGSPGVRLATPGLNPNTPGVRFAMSSLAPGSPDEATIVNPIPSATGKILAYIDGVPVYALENKHDDHVKVRDDTVGSKNSKEKNDEQAIVLRASGEIEEVPMEYGTDQIMQLHLNVPLKTPLQHLHDLVTHNVAPIDEDLMRQNPMEDERDDESTAESFKQVARDGDLSPTASPEGVVLACLHAQSEDDLAMFRMISTLKVREEKDLSLQDHKITQLHKLGDARLKPDGTLASPA</sequence>
<gene>
    <name evidence="2" type="ORF">A4A49_08522</name>
</gene>
<feature type="compositionally biased region" description="Basic and acidic residues" evidence="1">
    <location>
        <begin position="23"/>
        <end position="35"/>
    </location>
</feature>
<keyword evidence="3" id="KW-1185">Reference proteome</keyword>
<accession>A0A1J6IVE2</accession>
<dbReference type="EMBL" id="MJEQ01037185">
    <property type="protein sequence ID" value="OIT04544.1"/>
    <property type="molecule type" value="Genomic_DNA"/>
</dbReference>
<dbReference type="Proteomes" id="UP000187609">
    <property type="component" value="Unassembled WGS sequence"/>
</dbReference>
<evidence type="ECO:0000313" key="3">
    <source>
        <dbReference type="Proteomes" id="UP000187609"/>
    </source>
</evidence>
<organism evidence="2 3">
    <name type="scientific">Nicotiana attenuata</name>
    <name type="common">Coyote tobacco</name>
    <dbReference type="NCBI Taxonomy" id="49451"/>
    <lineage>
        <taxon>Eukaryota</taxon>
        <taxon>Viridiplantae</taxon>
        <taxon>Streptophyta</taxon>
        <taxon>Embryophyta</taxon>
        <taxon>Tracheophyta</taxon>
        <taxon>Spermatophyta</taxon>
        <taxon>Magnoliopsida</taxon>
        <taxon>eudicotyledons</taxon>
        <taxon>Gunneridae</taxon>
        <taxon>Pentapetalae</taxon>
        <taxon>asterids</taxon>
        <taxon>lamiids</taxon>
        <taxon>Solanales</taxon>
        <taxon>Solanaceae</taxon>
        <taxon>Nicotianoideae</taxon>
        <taxon>Nicotianeae</taxon>
        <taxon>Nicotiana</taxon>
    </lineage>
</organism>
<feature type="region of interest" description="Disordered" evidence="1">
    <location>
        <begin position="1"/>
        <end position="122"/>
    </location>
</feature>
<proteinExistence type="predicted"/>